<protein>
    <submittedName>
        <fullName evidence="2">Uncharacterized protein</fullName>
    </submittedName>
</protein>
<dbReference type="Proteomes" id="UP001489902">
    <property type="component" value="Chromosome 6"/>
</dbReference>
<keyword evidence="3" id="KW-1185">Reference proteome</keyword>
<evidence type="ECO:0000313" key="3">
    <source>
        <dbReference type="Proteomes" id="UP001489902"/>
    </source>
</evidence>
<feature type="compositionally biased region" description="Basic and acidic residues" evidence="1">
    <location>
        <begin position="284"/>
        <end position="296"/>
    </location>
</feature>
<proteinExistence type="predicted"/>
<accession>A0ABZ2X6L7</accession>
<feature type="compositionally biased region" description="Polar residues" evidence="1">
    <location>
        <begin position="269"/>
        <end position="283"/>
    </location>
</feature>
<dbReference type="EMBL" id="CP151265">
    <property type="protein sequence ID" value="WZH48624.1"/>
    <property type="molecule type" value="Genomic_DNA"/>
</dbReference>
<evidence type="ECO:0000256" key="1">
    <source>
        <dbReference type="SAM" id="MobiDB-lite"/>
    </source>
</evidence>
<sequence>MSSPSETKPCDSKAKEAEYQALWQCCDRTSRKAVYFAATNQERKRAVLNEACQELMDRRREQGKTLCGTKIQTMVDLHLQRELNNRLLAEARLGHIPSPSPNLMAYQGNPSQFMANSVPIHAASSSFTVFPAPQQQQPPQQSPLIFNSSPYDENNALGQEPMPQQASIATLINTLRSYDARISELHARVLQLESKKGVEQEHDRARTMAYGPQLMFYHASEYPANCKRGPEQEHDRARATTYGPLPMLYHGSEYPVEGIEGLNDGGSIAYTQQRPLTPSSQTNGKDRDDNLRGIGI</sequence>
<evidence type="ECO:0000313" key="2">
    <source>
        <dbReference type="EMBL" id="WZH48624.1"/>
    </source>
</evidence>
<reference evidence="2 3" key="1">
    <citation type="submission" date="2024-04" db="EMBL/GenBank/DDBJ databases">
        <title>Complete genome sequence of Fusarium acuminatum.</title>
        <authorList>
            <person name="Lan B."/>
        </authorList>
    </citation>
    <scope>NUCLEOTIDE SEQUENCE [LARGE SCALE GENOMIC DNA]</scope>
    <source>
        <strain evidence="2">1A</strain>
    </source>
</reference>
<name>A0ABZ2X6L7_9HYPO</name>
<organism evidence="2 3">
    <name type="scientific">Fusarium acuminatum</name>
    <dbReference type="NCBI Taxonomy" id="5515"/>
    <lineage>
        <taxon>Eukaryota</taxon>
        <taxon>Fungi</taxon>
        <taxon>Dikarya</taxon>
        <taxon>Ascomycota</taxon>
        <taxon>Pezizomycotina</taxon>
        <taxon>Sordariomycetes</taxon>
        <taxon>Hypocreomycetidae</taxon>
        <taxon>Hypocreales</taxon>
        <taxon>Nectriaceae</taxon>
        <taxon>Fusarium</taxon>
        <taxon>Fusarium tricinctum species complex</taxon>
    </lineage>
</organism>
<feature type="region of interest" description="Disordered" evidence="1">
    <location>
        <begin position="265"/>
        <end position="296"/>
    </location>
</feature>
<gene>
    <name evidence="2" type="ORF">QYS62_009804</name>
</gene>